<dbReference type="PANTHER" id="PTHR30055:SF234">
    <property type="entry name" value="HTH-TYPE TRANSCRIPTIONAL REGULATOR BETI"/>
    <property type="match status" value="1"/>
</dbReference>
<name>A0A1I7EP06_9BURK</name>
<evidence type="ECO:0000256" key="2">
    <source>
        <dbReference type="ARBA" id="ARBA00023015"/>
    </source>
</evidence>
<dbReference type="Gene3D" id="1.10.357.10">
    <property type="entry name" value="Tetracycline Repressor, domain 2"/>
    <property type="match status" value="1"/>
</dbReference>
<dbReference type="SUPFAM" id="SSF46689">
    <property type="entry name" value="Homeodomain-like"/>
    <property type="match status" value="1"/>
</dbReference>
<evidence type="ECO:0000256" key="4">
    <source>
        <dbReference type="ARBA" id="ARBA00023163"/>
    </source>
</evidence>
<keyword evidence="2" id="KW-0805">Transcription regulation</keyword>
<accession>A0A1I7EP06</accession>
<dbReference type="EMBL" id="FPBH01000039">
    <property type="protein sequence ID" value="SFU25645.1"/>
    <property type="molecule type" value="Genomic_DNA"/>
</dbReference>
<evidence type="ECO:0000256" key="3">
    <source>
        <dbReference type="ARBA" id="ARBA00023125"/>
    </source>
</evidence>
<evidence type="ECO:0000259" key="7">
    <source>
        <dbReference type="PROSITE" id="PS50977"/>
    </source>
</evidence>
<evidence type="ECO:0000313" key="8">
    <source>
        <dbReference type="EMBL" id="SFU25645.1"/>
    </source>
</evidence>
<evidence type="ECO:0000256" key="6">
    <source>
        <dbReference type="SAM" id="MobiDB-lite"/>
    </source>
</evidence>
<dbReference type="InterPro" id="IPR009057">
    <property type="entry name" value="Homeodomain-like_sf"/>
</dbReference>
<evidence type="ECO:0000256" key="1">
    <source>
        <dbReference type="ARBA" id="ARBA00022491"/>
    </source>
</evidence>
<dbReference type="AlphaFoldDB" id="A0A1I7EP06"/>
<feature type="domain" description="HTH tetR-type" evidence="7">
    <location>
        <begin position="33"/>
        <end position="93"/>
    </location>
</feature>
<dbReference type="InterPro" id="IPR001647">
    <property type="entry name" value="HTH_TetR"/>
</dbReference>
<dbReference type="OrthoDB" id="8586619at2"/>
<keyword evidence="3 5" id="KW-0238">DNA-binding</keyword>
<proteinExistence type="predicted"/>
<reference evidence="8 9" key="1">
    <citation type="submission" date="2016-10" db="EMBL/GenBank/DDBJ databases">
        <authorList>
            <person name="de Groot N.N."/>
        </authorList>
    </citation>
    <scope>NUCLEOTIDE SEQUENCE [LARGE SCALE GENOMIC DNA]</scope>
    <source>
        <strain evidence="8 9">LMG 27731</strain>
    </source>
</reference>
<dbReference type="Pfam" id="PF13977">
    <property type="entry name" value="TetR_C_6"/>
    <property type="match status" value="1"/>
</dbReference>
<dbReference type="Pfam" id="PF00440">
    <property type="entry name" value="TetR_N"/>
    <property type="match status" value="1"/>
</dbReference>
<keyword evidence="4" id="KW-0804">Transcription</keyword>
<organism evidence="8 9">
    <name type="scientific">Paraburkholderia aspalathi</name>
    <dbReference type="NCBI Taxonomy" id="1324617"/>
    <lineage>
        <taxon>Bacteria</taxon>
        <taxon>Pseudomonadati</taxon>
        <taxon>Pseudomonadota</taxon>
        <taxon>Betaproteobacteria</taxon>
        <taxon>Burkholderiales</taxon>
        <taxon>Burkholderiaceae</taxon>
        <taxon>Paraburkholderia</taxon>
    </lineage>
</organism>
<sequence length="228" mass="24962">MTVPKEPSARKRRTSGAAPSTGTAPDGLRAQGVRTRNAIIRVARKLLLESGPMDFSLRAVALKAGISVSNLQYYFPTRPAVLRAVMAPVIDTYLDALKQALQSNASPRAAIEAILDLGLQDAKDAKNIPLWWHFFSFASTDPECGQMRDEWYDTLTSELAKLIRAVNPERGAAESAHIAVLLISMVDGMTLHLGTTRSKRAYMRGFEAMYLETARNLVWGKTVAAETA</sequence>
<feature type="region of interest" description="Disordered" evidence="6">
    <location>
        <begin position="1"/>
        <end position="28"/>
    </location>
</feature>
<dbReference type="Proteomes" id="UP000198844">
    <property type="component" value="Unassembled WGS sequence"/>
</dbReference>
<feature type="DNA-binding region" description="H-T-H motif" evidence="5">
    <location>
        <begin position="56"/>
        <end position="75"/>
    </location>
</feature>
<dbReference type="GO" id="GO:0003700">
    <property type="term" value="F:DNA-binding transcription factor activity"/>
    <property type="evidence" value="ECO:0007669"/>
    <property type="project" value="TreeGrafter"/>
</dbReference>
<dbReference type="PANTHER" id="PTHR30055">
    <property type="entry name" value="HTH-TYPE TRANSCRIPTIONAL REGULATOR RUTR"/>
    <property type="match status" value="1"/>
</dbReference>
<dbReference type="InterPro" id="IPR036271">
    <property type="entry name" value="Tet_transcr_reg_TetR-rel_C_sf"/>
</dbReference>
<keyword evidence="1" id="KW-0678">Repressor</keyword>
<dbReference type="PROSITE" id="PS50977">
    <property type="entry name" value="HTH_TETR_2"/>
    <property type="match status" value="1"/>
</dbReference>
<dbReference type="InterPro" id="IPR039538">
    <property type="entry name" value="BetI_C"/>
</dbReference>
<protein>
    <submittedName>
        <fullName evidence="8">Transcriptional regulator, TetR family</fullName>
    </submittedName>
</protein>
<dbReference type="InterPro" id="IPR050109">
    <property type="entry name" value="HTH-type_TetR-like_transc_reg"/>
</dbReference>
<dbReference type="SUPFAM" id="SSF48498">
    <property type="entry name" value="Tetracyclin repressor-like, C-terminal domain"/>
    <property type="match status" value="1"/>
</dbReference>
<gene>
    <name evidence="8" type="ORF">SAMN05192563_103949</name>
</gene>
<dbReference type="GO" id="GO:0000976">
    <property type="term" value="F:transcription cis-regulatory region binding"/>
    <property type="evidence" value="ECO:0007669"/>
    <property type="project" value="TreeGrafter"/>
</dbReference>
<evidence type="ECO:0000313" key="9">
    <source>
        <dbReference type="Proteomes" id="UP000198844"/>
    </source>
</evidence>
<evidence type="ECO:0000256" key="5">
    <source>
        <dbReference type="PROSITE-ProRule" id="PRU00335"/>
    </source>
</evidence>
<dbReference type="RefSeq" id="WP_093645514.1">
    <property type="nucleotide sequence ID" value="NZ_FPBH01000039.1"/>
</dbReference>